<keyword evidence="2" id="KW-0812">Transmembrane</keyword>
<evidence type="ECO:0000313" key="4">
    <source>
        <dbReference type="Proteomes" id="UP000295388"/>
    </source>
</evidence>
<accession>A0A4R6KCG4</accession>
<proteinExistence type="predicted"/>
<protein>
    <submittedName>
        <fullName evidence="3">Uncharacterized protein</fullName>
    </submittedName>
</protein>
<evidence type="ECO:0000256" key="2">
    <source>
        <dbReference type="SAM" id="Phobius"/>
    </source>
</evidence>
<dbReference type="Proteomes" id="UP000295388">
    <property type="component" value="Unassembled WGS sequence"/>
</dbReference>
<gene>
    <name evidence="3" type="ORF">EV643_109182</name>
</gene>
<keyword evidence="2" id="KW-0472">Membrane</keyword>
<dbReference type="RefSeq" id="WP_133801664.1">
    <property type="nucleotide sequence ID" value="NZ_SNWQ01000009.1"/>
</dbReference>
<keyword evidence="2" id="KW-1133">Transmembrane helix</keyword>
<organism evidence="3 4">
    <name type="scientific">Kribbella caucasensis</name>
    <dbReference type="NCBI Taxonomy" id="2512215"/>
    <lineage>
        <taxon>Bacteria</taxon>
        <taxon>Bacillati</taxon>
        <taxon>Actinomycetota</taxon>
        <taxon>Actinomycetes</taxon>
        <taxon>Propionibacteriales</taxon>
        <taxon>Kribbellaceae</taxon>
        <taxon>Kribbella</taxon>
    </lineage>
</organism>
<sequence length="236" mass="24185">MLSREFHQEGLGRALAVPHLDHRKPTRAARPHRAGKPKWSHSAIGAAVVAGAAMVAAFAFIITNGTPSESPTGGAPAAGRDVAGTSTTPAGKPSSDPAPSLGTAKADRSPAVSQKASPPPPNTGPQSPRFKAGQWIVVLDSYSTDSGMDADQVAQAAKSLAGRLITAGVPAKAMLANGQYPGLADGSLRPMTNTWVVYLGPFATAEAGYDLCVAPKTQKIHSDVSCPTYEPATRLG</sequence>
<evidence type="ECO:0000313" key="3">
    <source>
        <dbReference type="EMBL" id="TDO47289.1"/>
    </source>
</evidence>
<feature type="region of interest" description="Disordered" evidence="1">
    <location>
        <begin position="1"/>
        <end position="41"/>
    </location>
</feature>
<dbReference type="AlphaFoldDB" id="A0A4R6KCG4"/>
<evidence type="ECO:0000256" key="1">
    <source>
        <dbReference type="SAM" id="MobiDB-lite"/>
    </source>
</evidence>
<comment type="caution">
    <text evidence="3">The sequence shown here is derived from an EMBL/GenBank/DDBJ whole genome shotgun (WGS) entry which is preliminary data.</text>
</comment>
<feature type="compositionally biased region" description="Basic and acidic residues" evidence="1">
    <location>
        <begin position="1"/>
        <end position="10"/>
    </location>
</feature>
<feature type="compositionally biased region" description="Basic residues" evidence="1">
    <location>
        <begin position="21"/>
        <end position="39"/>
    </location>
</feature>
<feature type="transmembrane region" description="Helical" evidence="2">
    <location>
        <begin position="43"/>
        <end position="62"/>
    </location>
</feature>
<feature type="region of interest" description="Disordered" evidence="1">
    <location>
        <begin position="65"/>
        <end position="130"/>
    </location>
</feature>
<dbReference type="EMBL" id="SNWQ01000009">
    <property type="protein sequence ID" value="TDO47289.1"/>
    <property type="molecule type" value="Genomic_DNA"/>
</dbReference>
<keyword evidence="4" id="KW-1185">Reference proteome</keyword>
<name>A0A4R6KCG4_9ACTN</name>
<reference evidence="3 4" key="1">
    <citation type="submission" date="2019-03" db="EMBL/GenBank/DDBJ databases">
        <title>Genomic Encyclopedia of Type Strains, Phase III (KMG-III): the genomes of soil and plant-associated and newly described type strains.</title>
        <authorList>
            <person name="Whitman W."/>
        </authorList>
    </citation>
    <scope>NUCLEOTIDE SEQUENCE [LARGE SCALE GENOMIC DNA]</scope>
    <source>
        <strain evidence="3 4">VKM Ac-2527</strain>
    </source>
</reference>
<dbReference type="OrthoDB" id="3830777at2"/>